<evidence type="ECO:0000313" key="2">
    <source>
        <dbReference type="Proteomes" id="UP000814176"/>
    </source>
</evidence>
<dbReference type="Proteomes" id="UP000814176">
    <property type="component" value="Unassembled WGS sequence"/>
</dbReference>
<reference evidence="1 2" key="1">
    <citation type="journal article" date="2021" name="Environ. Microbiol.">
        <title>Gene family expansions and transcriptome signatures uncover fungal adaptations to wood decay.</title>
        <authorList>
            <person name="Hage H."/>
            <person name="Miyauchi S."/>
            <person name="Viragh M."/>
            <person name="Drula E."/>
            <person name="Min B."/>
            <person name="Chaduli D."/>
            <person name="Navarro D."/>
            <person name="Favel A."/>
            <person name="Norest M."/>
            <person name="Lesage-Meessen L."/>
            <person name="Balint B."/>
            <person name="Merenyi Z."/>
            <person name="de Eugenio L."/>
            <person name="Morin E."/>
            <person name="Martinez A.T."/>
            <person name="Baldrian P."/>
            <person name="Stursova M."/>
            <person name="Martinez M.J."/>
            <person name="Novotny C."/>
            <person name="Magnuson J.K."/>
            <person name="Spatafora J.W."/>
            <person name="Maurice S."/>
            <person name="Pangilinan J."/>
            <person name="Andreopoulos W."/>
            <person name="LaButti K."/>
            <person name="Hundley H."/>
            <person name="Na H."/>
            <person name="Kuo A."/>
            <person name="Barry K."/>
            <person name="Lipzen A."/>
            <person name="Henrissat B."/>
            <person name="Riley R."/>
            <person name="Ahrendt S."/>
            <person name="Nagy L.G."/>
            <person name="Grigoriev I.V."/>
            <person name="Martin F."/>
            <person name="Rosso M.N."/>
        </authorList>
    </citation>
    <scope>NUCLEOTIDE SEQUENCE [LARGE SCALE GENOMIC DNA]</scope>
    <source>
        <strain evidence="1 2">CIRM-BRFM 1785</strain>
    </source>
</reference>
<evidence type="ECO:0000313" key="1">
    <source>
        <dbReference type="EMBL" id="KAH9833288.1"/>
    </source>
</evidence>
<accession>A0ABQ8K7X3</accession>
<name>A0ABQ8K7X3_9APHY</name>
<comment type="caution">
    <text evidence="1">The sequence shown here is derived from an EMBL/GenBank/DDBJ whole genome shotgun (WGS) entry which is preliminary data.</text>
</comment>
<organism evidence="1 2">
    <name type="scientific">Rhodofomes roseus</name>
    <dbReference type="NCBI Taxonomy" id="34475"/>
    <lineage>
        <taxon>Eukaryota</taxon>
        <taxon>Fungi</taxon>
        <taxon>Dikarya</taxon>
        <taxon>Basidiomycota</taxon>
        <taxon>Agaricomycotina</taxon>
        <taxon>Agaricomycetes</taxon>
        <taxon>Polyporales</taxon>
        <taxon>Rhodofomes</taxon>
    </lineage>
</organism>
<dbReference type="RefSeq" id="XP_047776054.1">
    <property type="nucleotide sequence ID" value="XM_047916913.1"/>
</dbReference>
<keyword evidence="2" id="KW-1185">Reference proteome</keyword>
<dbReference type="EMBL" id="JADCUA010000019">
    <property type="protein sequence ID" value="KAH9833288.1"/>
    <property type="molecule type" value="Genomic_DNA"/>
</dbReference>
<dbReference type="GeneID" id="71997645"/>
<proteinExistence type="predicted"/>
<protein>
    <recommendedName>
        <fullName evidence="3">WYL domain-containing protein</fullName>
    </recommendedName>
</protein>
<gene>
    <name evidence="1" type="ORF">C8Q71DRAFT_196551</name>
</gene>
<sequence length="327" mass="36781">MCPRRPRPIRVGSYYYYMRVDIASRNEGAIAALSQILGSRWSNCEPLLEELEEVKRLVMQMRLAPWPDELTLQITEQRLLSVILDASASQSLCTRLSRLLHGWSGTGIGQRSDPQRLPAKRMKSIAGKLQETITGLRAAQTYAPLDDDDVLQAQHILHACLGLPLPLVWAILDEAEYWVCSIGHSRRVILSVGADSGAIQETHCCTAKLPPFVKKHRPLRRVVFKIEACSRGLQTSDNDNSWFEAGSDNAARRIIMHTPAAVTDFQTHRIQWDCSLSEGGTGLDTELQEWMGRFVGGEDLSVFARAQFPEWSIYVRMVQLELYCACV</sequence>
<evidence type="ECO:0008006" key="3">
    <source>
        <dbReference type="Google" id="ProtNLM"/>
    </source>
</evidence>